<dbReference type="STRING" id="1314771.A0A197JIY3"/>
<dbReference type="AlphaFoldDB" id="A0A197JIY3"/>
<proteinExistence type="predicted"/>
<name>A0A197JIY3_9FUNG</name>
<evidence type="ECO:0000256" key="5">
    <source>
        <dbReference type="ARBA" id="ARBA00023010"/>
    </source>
</evidence>
<evidence type="ECO:0000313" key="9">
    <source>
        <dbReference type="EMBL" id="OAQ25162.1"/>
    </source>
</evidence>
<evidence type="ECO:0000256" key="8">
    <source>
        <dbReference type="SAM" id="MobiDB-lite"/>
    </source>
</evidence>
<feature type="region of interest" description="Disordered" evidence="8">
    <location>
        <begin position="33"/>
        <end position="94"/>
    </location>
</feature>
<feature type="compositionally biased region" description="Low complexity" evidence="8">
    <location>
        <begin position="624"/>
        <end position="635"/>
    </location>
</feature>
<dbReference type="PANTHER" id="PTHR13257">
    <property type="entry name" value="NUCLEOPORIN NUP84-RELATED"/>
    <property type="match status" value="1"/>
</dbReference>
<sequence length="928" mass="102548">MDSPPNTARPTWLNQLPDHSIFELNEQEYLEWSQQAAAAAAHEKDANKSTTTTTTNNDPINQGSLASRFSFGASTTNATPSPSAWPKPEPVKDSYGLEDLSEEYQGAYQGLSCMAVRGQDLYVAVGRQIRYASLEELKMGVEYRGREAAIEYIDKRQHKVLKVQDVDFDIRRLVLNQDGKLLAIVGDEKIVIAATPSKSSKQDSKPVIKCKSFVLGEFYHINKGESKVVKVLWHPLSKGFTHLVVLTHDGLLRMYDVAADIDEPEQIYSFRDEGVTSRAYGMDVLQAASFCFGSKYSPWGQLAVYGLTREGDLYMVCPVMPQTCTLNATDLDEIRKQIEESASQESPETALVKKNWINKVVESIQPHPFSEEMVLVQNPALKSGKVSRQGPFLYKPAPIDLDDDDNRAYDILCLENEVAEVIAMAHSSGKVDICIALDRPTGRWSLPSKPKTRGTYGLDDDDDDDEERLPEVSVYESVDLGLLKVFATSSASSGGAYGLTETRMGIVNRPVLVADTMYGDTFYIYHEAGAHCISIRPWLDELTAIYESGSSNQQHIALMNKFFASKIKSAVGSVVNTRPTKASPPAPIIGLSIVTDAYLDYSLLLLTSSLQLIGMELTPRPRKSAASGATPSPATFPGSLTTPKDDDGSRYTVSLSEPMFDKQGGLMALNGLPLQPQVILPPGVGSAKIVVTEENLKFLGQMVQGVRESLREVFTACDLAQLRLVAQEKEYTRQQDVVQKTYEHITGTLGAKVQKQVDRLDAQIALQSALMARADGLLQKVMESREPALSPAEKEWMADVKTMDKVVKALDARRHQVGTQYEVLKRRLAEMKRQIASGQSITEDPNKRVSYSLLDRSGSPDFTKSWSPRRASTVVAKRQPVKRYGDAQIKPIESALTDQSGMLDTTTKMVKELETRMGSLDITHKPVH</sequence>
<keyword evidence="10" id="KW-1185">Reference proteome</keyword>
<dbReference type="GO" id="GO:0006606">
    <property type="term" value="P:protein import into nucleus"/>
    <property type="evidence" value="ECO:0007669"/>
    <property type="project" value="TreeGrafter"/>
</dbReference>
<dbReference type="SUPFAM" id="SSF50978">
    <property type="entry name" value="WD40 repeat-like"/>
    <property type="match status" value="1"/>
</dbReference>
<gene>
    <name evidence="9" type="ORF">K457DRAFT_141376</name>
</gene>
<evidence type="ECO:0000256" key="4">
    <source>
        <dbReference type="ARBA" id="ARBA00022927"/>
    </source>
</evidence>
<evidence type="ECO:0000256" key="1">
    <source>
        <dbReference type="ARBA" id="ARBA00004567"/>
    </source>
</evidence>
<dbReference type="Pfam" id="PF10168">
    <property type="entry name" value="Nup88"/>
    <property type="match status" value="2"/>
</dbReference>
<comment type="subcellular location">
    <subcellularLocation>
        <location evidence="1">Nucleus</location>
        <location evidence="1">Nuclear pore complex</location>
    </subcellularLocation>
</comment>
<dbReference type="GO" id="GO:0000056">
    <property type="term" value="P:ribosomal small subunit export from nucleus"/>
    <property type="evidence" value="ECO:0007669"/>
    <property type="project" value="InterPro"/>
</dbReference>
<keyword evidence="2" id="KW-0813">Transport</keyword>
<dbReference type="Proteomes" id="UP000078512">
    <property type="component" value="Unassembled WGS sequence"/>
</dbReference>
<dbReference type="InterPro" id="IPR037700">
    <property type="entry name" value="NUP88/NUP82"/>
</dbReference>
<dbReference type="PANTHER" id="PTHR13257:SF0">
    <property type="entry name" value="NUCLEAR PORE COMPLEX PROTEIN NUP88"/>
    <property type="match status" value="1"/>
</dbReference>
<dbReference type="GO" id="GO:0000055">
    <property type="term" value="P:ribosomal large subunit export from nucleus"/>
    <property type="evidence" value="ECO:0007669"/>
    <property type="project" value="InterPro"/>
</dbReference>
<feature type="compositionally biased region" description="Acidic residues" evidence="8">
    <location>
        <begin position="458"/>
        <end position="468"/>
    </location>
</feature>
<keyword evidence="7" id="KW-0539">Nucleus</keyword>
<accession>A0A197JIY3</accession>
<evidence type="ECO:0000256" key="3">
    <source>
        <dbReference type="ARBA" id="ARBA00022816"/>
    </source>
</evidence>
<protein>
    <submittedName>
        <fullName evidence="9">Uncharacterized protein</fullName>
    </submittedName>
</protein>
<evidence type="ECO:0000313" key="10">
    <source>
        <dbReference type="Proteomes" id="UP000078512"/>
    </source>
</evidence>
<keyword evidence="4" id="KW-0653">Protein transport</keyword>
<reference evidence="9 10" key="1">
    <citation type="submission" date="2016-05" db="EMBL/GenBank/DDBJ databases">
        <title>Genome sequencing reveals origins of a unique bacterial endosymbiosis in the earliest lineages of terrestrial Fungi.</title>
        <authorList>
            <consortium name="DOE Joint Genome Institute"/>
            <person name="Uehling J."/>
            <person name="Gryganskyi A."/>
            <person name="Hameed K."/>
            <person name="Tschaplinski T."/>
            <person name="Misztal P."/>
            <person name="Wu S."/>
            <person name="Desiro A."/>
            <person name="Vande Pol N."/>
            <person name="Du Z.-Y."/>
            <person name="Zienkiewicz A."/>
            <person name="Zienkiewicz K."/>
            <person name="Morin E."/>
            <person name="Tisserant E."/>
            <person name="Splivallo R."/>
            <person name="Hainaut M."/>
            <person name="Henrissat B."/>
            <person name="Ohm R."/>
            <person name="Kuo A."/>
            <person name="Yan J."/>
            <person name="Lipzen A."/>
            <person name="Nolan M."/>
            <person name="Labutti K."/>
            <person name="Barry K."/>
            <person name="Goldstein A."/>
            <person name="Labbe J."/>
            <person name="Schadt C."/>
            <person name="Tuskan G."/>
            <person name="Grigoriev I."/>
            <person name="Martin F."/>
            <person name="Vilgalys R."/>
            <person name="Bonito G."/>
        </authorList>
    </citation>
    <scope>NUCLEOTIDE SEQUENCE [LARGE SCALE GENOMIC DNA]</scope>
    <source>
        <strain evidence="9 10">AG-77</strain>
    </source>
</reference>
<dbReference type="GO" id="GO:0005643">
    <property type="term" value="C:nuclear pore"/>
    <property type="evidence" value="ECO:0007669"/>
    <property type="project" value="UniProtKB-SubCell"/>
</dbReference>
<dbReference type="EMBL" id="KV442082">
    <property type="protein sequence ID" value="OAQ25162.1"/>
    <property type="molecule type" value="Genomic_DNA"/>
</dbReference>
<feature type="region of interest" description="Disordered" evidence="8">
    <location>
        <begin position="446"/>
        <end position="468"/>
    </location>
</feature>
<dbReference type="InterPro" id="IPR019321">
    <property type="entry name" value="Nucleoporin_Nup88"/>
</dbReference>
<keyword evidence="5" id="KW-0811">Translocation</keyword>
<evidence type="ECO:0000256" key="2">
    <source>
        <dbReference type="ARBA" id="ARBA00022448"/>
    </source>
</evidence>
<evidence type="ECO:0000256" key="7">
    <source>
        <dbReference type="ARBA" id="ARBA00023242"/>
    </source>
</evidence>
<dbReference type="GO" id="GO:0006406">
    <property type="term" value="P:mRNA export from nucleus"/>
    <property type="evidence" value="ECO:0007669"/>
    <property type="project" value="TreeGrafter"/>
</dbReference>
<keyword evidence="3" id="KW-0509">mRNA transport</keyword>
<feature type="compositionally biased region" description="Polar residues" evidence="8">
    <location>
        <begin position="56"/>
        <end position="82"/>
    </location>
</feature>
<evidence type="ECO:0000256" key="6">
    <source>
        <dbReference type="ARBA" id="ARBA00023132"/>
    </source>
</evidence>
<keyword evidence="6" id="KW-0906">Nuclear pore complex</keyword>
<feature type="region of interest" description="Disordered" evidence="8">
    <location>
        <begin position="621"/>
        <end position="651"/>
    </location>
</feature>
<dbReference type="OrthoDB" id="341482at2759"/>
<organism evidence="9 10">
    <name type="scientific">Linnemannia elongata AG-77</name>
    <dbReference type="NCBI Taxonomy" id="1314771"/>
    <lineage>
        <taxon>Eukaryota</taxon>
        <taxon>Fungi</taxon>
        <taxon>Fungi incertae sedis</taxon>
        <taxon>Mucoromycota</taxon>
        <taxon>Mortierellomycotina</taxon>
        <taxon>Mortierellomycetes</taxon>
        <taxon>Mortierellales</taxon>
        <taxon>Mortierellaceae</taxon>
        <taxon>Linnemannia</taxon>
    </lineage>
</organism>
<dbReference type="GO" id="GO:0017056">
    <property type="term" value="F:structural constituent of nuclear pore"/>
    <property type="evidence" value="ECO:0007669"/>
    <property type="project" value="InterPro"/>
</dbReference>
<dbReference type="InterPro" id="IPR036322">
    <property type="entry name" value="WD40_repeat_dom_sf"/>
</dbReference>